<evidence type="ECO:0000313" key="3">
    <source>
        <dbReference type="Proteomes" id="UP000235145"/>
    </source>
</evidence>
<name>A0A9R1VL90_LACSA</name>
<reference evidence="2 3" key="1">
    <citation type="journal article" date="2017" name="Nat. Commun.">
        <title>Genome assembly with in vitro proximity ligation data and whole-genome triplication in lettuce.</title>
        <authorList>
            <person name="Reyes-Chin-Wo S."/>
            <person name="Wang Z."/>
            <person name="Yang X."/>
            <person name="Kozik A."/>
            <person name="Arikit S."/>
            <person name="Song C."/>
            <person name="Xia L."/>
            <person name="Froenicke L."/>
            <person name="Lavelle D.O."/>
            <person name="Truco M.J."/>
            <person name="Xia R."/>
            <person name="Zhu S."/>
            <person name="Xu C."/>
            <person name="Xu H."/>
            <person name="Xu X."/>
            <person name="Cox K."/>
            <person name="Korf I."/>
            <person name="Meyers B.C."/>
            <person name="Michelmore R.W."/>
        </authorList>
    </citation>
    <scope>NUCLEOTIDE SEQUENCE [LARGE SCALE GENOMIC DNA]</scope>
    <source>
        <strain evidence="3">cv. Salinas</strain>
        <tissue evidence="2">Seedlings</tissue>
    </source>
</reference>
<comment type="caution">
    <text evidence="2">The sequence shown here is derived from an EMBL/GenBank/DDBJ whole genome shotgun (WGS) entry which is preliminary data.</text>
</comment>
<sequence length="633" mass="74077">MPIWHEFWDIEQWNISNLGKTNRPSLSLHSHYSFFEQPRSDQMAKDDALVVEVQYNKHFFPSPFTYFDPDKKEIRDKGYSEFIAHLELITRRMCKDVYYCPDGQTLCQGLATLQNDCDYHEFLEYLHDKKKIEMEEHEVEDDTNSNKDEVDVIDKEGWEQEMDDEERGSIQIMQKKDMFLNKICPNDEVEEDPNVKQLPLVYPVHNSEQQWDRMAPVELKHCLTNYAVKHGYDLWYEKNDKNSLLVKCCKGYGLLGCKRKGIFRLSHLNQLITVWIGKQFFNVLLENPKLSLRKLKAQISNTYNIIVSIGQCRNAKRFALSEIEGTLKEHYSRLWDYGIEIKRANPGSTVSMEVDHMADGSTMFKWFYRCKRWLVEGCRRVIGIDGCFLKGICKGKILAAVGRDSNNHMFPIAWAVVTVESKETWKWFLDLLMDDIERGNGNGLTLLSDGHKAEFIESIKEKVPHAEHRLCARHILANFNTRFKGEHFIKPFWRAKHEAAMQEIKELDNRAFNYLIERDPKCYCRAFQVEGVLCDAIENGISESFNAEIVEARHKPIITMLEDIRRTKGESWDLTICPSIRKEITDLKDKQRFWAVYPCGYQQFEVVLLMGFSHKNFPMCACKTLMLGSRLSN</sequence>
<evidence type="ECO:0000313" key="2">
    <source>
        <dbReference type="EMBL" id="KAJ0206862.1"/>
    </source>
</evidence>
<keyword evidence="3" id="KW-1185">Reference proteome</keyword>
<proteinExistence type="predicted"/>
<feature type="domain" description="MULE transposase" evidence="1">
    <location>
        <begin position="381"/>
        <end position="478"/>
    </location>
</feature>
<dbReference type="EMBL" id="NBSK02000005">
    <property type="protein sequence ID" value="KAJ0206862.1"/>
    <property type="molecule type" value="Genomic_DNA"/>
</dbReference>
<dbReference type="AlphaFoldDB" id="A0A9R1VL90"/>
<dbReference type="PANTHER" id="PTHR31973">
    <property type="entry name" value="POLYPROTEIN, PUTATIVE-RELATED"/>
    <property type="match status" value="1"/>
</dbReference>
<evidence type="ECO:0000259" key="1">
    <source>
        <dbReference type="Pfam" id="PF10551"/>
    </source>
</evidence>
<organism evidence="2 3">
    <name type="scientific">Lactuca sativa</name>
    <name type="common">Garden lettuce</name>
    <dbReference type="NCBI Taxonomy" id="4236"/>
    <lineage>
        <taxon>Eukaryota</taxon>
        <taxon>Viridiplantae</taxon>
        <taxon>Streptophyta</taxon>
        <taxon>Embryophyta</taxon>
        <taxon>Tracheophyta</taxon>
        <taxon>Spermatophyta</taxon>
        <taxon>Magnoliopsida</taxon>
        <taxon>eudicotyledons</taxon>
        <taxon>Gunneridae</taxon>
        <taxon>Pentapetalae</taxon>
        <taxon>asterids</taxon>
        <taxon>campanulids</taxon>
        <taxon>Asterales</taxon>
        <taxon>Asteraceae</taxon>
        <taxon>Cichorioideae</taxon>
        <taxon>Cichorieae</taxon>
        <taxon>Lactucinae</taxon>
        <taxon>Lactuca</taxon>
    </lineage>
</organism>
<gene>
    <name evidence="2" type="ORF">LSAT_V11C500246930</name>
</gene>
<dbReference type="Proteomes" id="UP000235145">
    <property type="component" value="Unassembled WGS sequence"/>
</dbReference>
<dbReference type="PANTHER" id="PTHR31973:SF189">
    <property type="entry name" value="TRANSPOSASE, MUDR, PLANT, MULE TRANSPOSASE DOMAIN PROTEIN-RELATED"/>
    <property type="match status" value="1"/>
</dbReference>
<accession>A0A9R1VL90</accession>
<protein>
    <recommendedName>
        <fullName evidence="1">MULE transposase domain-containing protein</fullName>
    </recommendedName>
</protein>
<dbReference type="InterPro" id="IPR018289">
    <property type="entry name" value="MULE_transposase_dom"/>
</dbReference>
<dbReference type="Pfam" id="PF10551">
    <property type="entry name" value="MULE"/>
    <property type="match status" value="1"/>
</dbReference>